<dbReference type="PANTHER" id="PTHR10744:SF9">
    <property type="entry name" value="40S RIBOSOMAL PROTEIN S11-RELATED"/>
    <property type="match status" value="1"/>
</dbReference>
<dbReference type="InterPro" id="IPR012340">
    <property type="entry name" value="NA-bd_OB-fold"/>
</dbReference>
<reference evidence="4" key="1">
    <citation type="submission" date="2020-04" db="EMBL/GenBank/DDBJ databases">
        <authorList>
            <person name="Zhang T."/>
        </authorList>
    </citation>
    <scope>NUCLEOTIDE SEQUENCE</scope>
    <source>
        <strain evidence="4">HKST-UBA79</strain>
    </source>
</reference>
<dbReference type="NCBIfam" id="NF004123">
    <property type="entry name" value="PRK05610.1"/>
    <property type="match status" value="1"/>
</dbReference>
<accession>A0A955EBD5</accession>
<dbReference type="SUPFAM" id="SSF50249">
    <property type="entry name" value="Nucleic acid-binding proteins"/>
    <property type="match status" value="1"/>
</dbReference>
<organism evidence="4 5">
    <name type="scientific">candidate division WWE3 bacterium</name>
    <dbReference type="NCBI Taxonomy" id="2053526"/>
    <lineage>
        <taxon>Bacteria</taxon>
        <taxon>Katanobacteria</taxon>
    </lineage>
</organism>
<evidence type="ECO:0000313" key="4">
    <source>
        <dbReference type="EMBL" id="MCA9308346.1"/>
    </source>
</evidence>
<name>A0A955EBD5_UNCKA</name>
<dbReference type="GO" id="GO:0003735">
    <property type="term" value="F:structural constituent of ribosome"/>
    <property type="evidence" value="ECO:0007669"/>
    <property type="project" value="InterPro"/>
</dbReference>
<evidence type="ECO:0000256" key="1">
    <source>
        <dbReference type="ARBA" id="ARBA00010254"/>
    </source>
</evidence>
<gene>
    <name evidence="4" type="primary">rpsQ</name>
    <name evidence="4" type="ORF">KC980_02435</name>
</gene>
<dbReference type="PANTHER" id="PTHR10744">
    <property type="entry name" value="40S RIBOSOMAL PROTEIN S11 FAMILY MEMBER"/>
    <property type="match status" value="1"/>
</dbReference>
<dbReference type="Proteomes" id="UP000740557">
    <property type="component" value="Unassembled WGS sequence"/>
</dbReference>
<dbReference type="AlphaFoldDB" id="A0A955EBD5"/>
<dbReference type="InterPro" id="IPR000266">
    <property type="entry name" value="Ribosomal_uS17"/>
</dbReference>
<comment type="caution">
    <text evidence="4">The sequence shown here is derived from an EMBL/GenBank/DDBJ whole genome shotgun (WGS) entry which is preliminary data.</text>
</comment>
<comment type="similarity">
    <text evidence="1">Belongs to the universal ribosomal protein uS17 family.</text>
</comment>
<proteinExistence type="inferred from homology"/>
<dbReference type="Gene3D" id="2.40.50.140">
    <property type="entry name" value="Nucleic acid-binding proteins"/>
    <property type="match status" value="1"/>
</dbReference>
<dbReference type="GO" id="GO:0022627">
    <property type="term" value="C:cytosolic small ribosomal subunit"/>
    <property type="evidence" value="ECO:0007669"/>
    <property type="project" value="TreeGrafter"/>
</dbReference>
<evidence type="ECO:0000313" key="5">
    <source>
        <dbReference type="Proteomes" id="UP000740557"/>
    </source>
</evidence>
<dbReference type="CDD" id="cd00364">
    <property type="entry name" value="Ribosomal_uS17"/>
    <property type="match status" value="1"/>
</dbReference>
<evidence type="ECO:0000256" key="3">
    <source>
        <dbReference type="ARBA" id="ARBA00023274"/>
    </source>
</evidence>
<reference evidence="4" key="2">
    <citation type="journal article" date="2021" name="Microbiome">
        <title>Successional dynamics and alternative stable states in a saline activated sludge microbial community over 9 years.</title>
        <authorList>
            <person name="Wang Y."/>
            <person name="Ye J."/>
            <person name="Ju F."/>
            <person name="Liu L."/>
            <person name="Boyd J.A."/>
            <person name="Deng Y."/>
            <person name="Parks D.H."/>
            <person name="Jiang X."/>
            <person name="Yin X."/>
            <person name="Woodcroft B.J."/>
            <person name="Tyson G.W."/>
            <person name="Hugenholtz P."/>
            <person name="Polz M.F."/>
            <person name="Zhang T."/>
        </authorList>
    </citation>
    <scope>NUCLEOTIDE SEQUENCE</scope>
    <source>
        <strain evidence="4">HKST-UBA79</strain>
    </source>
</reference>
<dbReference type="PRINTS" id="PR00973">
    <property type="entry name" value="RIBOSOMALS17"/>
</dbReference>
<dbReference type="Pfam" id="PF00366">
    <property type="entry name" value="Ribosomal_S17"/>
    <property type="match status" value="1"/>
</dbReference>
<dbReference type="EMBL" id="JAGQNX010000070">
    <property type="protein sequence ID" value="MCA9308346.1"/>
    <property type="molecule type" value="Genomic_DNA"/>
</dbReference>
<protein>
    <submittedName>
        <fullName evidence="4">30S ribosomal protein S17</fullName>
    </submittedName>
</protein>
<evidence type="ECO:0000256" key="2">
    <source>
        <dbReference type="ARBA" id="ARBA00022980"/>
    </source>
</evidence>
<dbReference type="GO" id="GO:0006412">
    <property type="term" value="P:translation"/>
    <property type="evidence" value="ECO:0007669"/>
    <property type="project" value="InterPro"/>
</dbReference>
<keyword evidence="3" id="KW-0687">Ribonucleoprotein</keyword>
<keyword evidence="2 4" id="KW-0689">Ribosomal protein</keyword>
<sequence length="81" mass="9048">MPKRILTGQIVSTKMNNAVIVLVSTDKSHPRYGKRITTTKRYPAKVTSSYEVGDMVRIQECPPVSKTIRWEVLDKVTGGAN</sequence>